<dbReference type="PANTHER" id="PTHR47222:SF2">
    <property type="entry name" value="ZINC FINGER PROTEIN 687"/>
    <property type="match status" value="1"/>
</dbReference>
<feature type="compositionally biased region" description="Low complexity" evidence="5">
    <location>
        <begin position="937"/>
        <end position="953"/>
    </location>
</feature>
<dbReference type="Gene3D" id="6.10.300.40">
    <property type="match status" value="1"/>
</dbReference>
<feature type="region of interest" description="Disordered" evidence="5">
    <location>
        <begin position="681"/>
        <end position="963"/>
    </location>
</feature>
<keyword evidence="2" id="KW-0677">Repeat</keyword>
<dbReference type="Gene3D" id="3.30.160.60">
    <property type="entry name" value="Classic Zinc Finger"/>
    <property type="match status" value="3"/>
</dbReference>
<feature type="region of interest" description="Disordered" evidence="5">
    <location>
        <begin position="560"/>
        <end position="591"/>
    </location>
</feature>
<dbReference type="InterPro" id="IPR049590">
    <property type="entry name" value="PSMD4_RAZUL-like"/>
</dbReference>
<evidence type="ECO:0000313" key="9">
    <source>
        <dbReference type="Proteomes" id="UP001046870"/>
    </source>
</evidence>
<dbReference type="CDD" id="cd22297">
    <property type="entry name" value="PSMD4_RAZUL"/>
    <property type="match status" value="1"/>
</dbReference>
<feature type="compositionally biased region" description="Basic and acidic residues" evidence="5">
    <location>
        <begin position="821"/>
        <end position="838"/>
    </location>
</feature>
<evidence type="ECO:0000256" key="5">
    <source>
        <dbReference type="SAM" id="MobiDB-lite"/>
    </source>
</evidence>
<dbReference type="SUPFAM" id="SSF53300">
    <property type="entry name" value="vWA-like"/>
    <property type="match status" value="1"/>
</dbReference>
<feature type="compositionally biased region" description="Polar residues" evidence="5">
    <location>
        <begin position="478"/>
        <end position="487"/>
    </location>
</feature>
<feature type="domain" description="C2H2-type" evidence="6">
    <location>
        <begin position="1625"/>
        <end position="1648"/>
    </location>
</feature>
<feature type="compositionally biased region" description="Acidic residues" evidence="5">
    <location>
        <begin position="1578"/>
        <end position="1608"/>
    </location>
</feature>
<feature type="compositionally biased region" description="Basic and acidic residues" evidence="5">
    <location>
        <begin position="1630"/>
        <end position="1644"/>
    </location>
</feature>
<feature type="compositionally biased region" description="Low complexity" evidence="5">
    <location>
        <begin position="1560"/>
        <end position="1573"/>
    </location>
</feature>
<evidence type="ECO:0000256" key="2">
    <source>
        <dbReference type="ARBA" id="ARBA00022737"/>
    </source>
</evidence>
<name>A0A9D3Q0H9_MEGAT</name>
<accession>A0A9D3Q0H9</accession>
<dbReference type="InterPro" id="IPR002035">
    <property type="entry name" value="VWF_A"/>
</dbReference>
<feature type="compositionally biased region" description="Low complexity" evidence="5">
    <location>
        <begin position="1013"/>
        <end position="1024"/>
    </location>
</feature>
<sequence length="1670" mass="175939">MVLESTMVCVDNSEYMRNGDFMPTRLQAQQDAVNIVCHSKTRSNPENNVGLITMANNCEVLTTLTPDTGRILSKLHAVQPRGTISFCTGIRVAHLALKHRQGKNHKMRIIAFVGSPVEDNEKDLVKMAKRLKKEKVSVDVINFGEEEMNTEKLTAFINALNGKEGTGSHLVTVSPGPSLADALLSSPILAGEGGSVLGLGASDFEFGVDPSADPELALALRVSMEEQRQRQEEEARRAAVASTAEGSIPTPTGDESDEALLKMSVSQPETGAPGLPDISSMTEDEQIAYAMQMSLQGAGGGYGEVESVDVDTEAPMDTAESAKEEDDYDMQDPEFLQSVLENLPGVDPNNEAIRNALGSLAPQTGSKPPEKLRLVSDVKFARCNWSEESRESLIQVSVHYPGMGDMKTPDFDDLLAAFDIPDIDAKEAIQSAPEEAEGHHSGAGAGAGKSGGNGTGGGGGVGPALRPPSPPDHPHHPQSLTLSSQGDPSVVSVIVKNRVRPDTFGELGVDMDKDSLGGSAEAGAGNGLTGVVMGSRPRLSGLIPPEPLVHNGFEAAAASTDPTLRQTQTQPNGEMWSPCSPKTASEGGGNCVGVESANTTKHGANLFNRLKPLIAQSPGDPIGKARKMLHLQQQHETGPEGMDRSKALGSSDSTSAHVAGVSVGISTPFFPAPLPVLPISSTPSSSHPVNPHLSLSTLNDGAPHPSGTVSSPLIPASQPFNGTQRVGFHRLDSEDEDSEPDFGSPLVIQESPDSPACTPPKFPRRHRSPPKIFNSVSSHPAAPTSTYTKTGDIAPGPASPSPSTCPQASQSWFPSPHRVSPTHEDRNPEHVIEERDSPESPEPEAPYSAVSTSSASLKRSCSPAVAPTPLVPAAHGTVEGEVMEGVKEGEEAMETNASSKPSSESNAGEGGRTEDEKMEVEDGESVGQTAAARAKPSSAVTAATVVASSTASAGTPSRPLKVRIKTIKTSTGGITRTVTRVAPKGAGSAAAKGSSRAQSGGNKGTTKPKKALSASPTSQAASSQQHFVKGAILPVSTIQDASTAMLVAASKAQNKMAASSSEKTKVSATAVNITRSAALPSISSSSTATAAASPKFSVGTSGISVRPVAQKTVNGGTAGAATLAPQISKPVSIVNSTGAVISRSQSSLVEAFNKILNSKNLLPSYRPDLSTPPPPEWSLPLPANGYRCLECGDAFALERSLARHYDRRSLRIEVTCNHCAKRLAFFNKCSLLLHAREHKERGLVMQCSHLVMRPVSIEQMIGQQDTTPIGVLSPLSSPPATAPVTAALAPVAPSPTKEDLATQPSPARRVPESPQVLLPLPCKKGEVLQYHNFKCPECHAQFGGKAELVAHFQEVKAASNTTCSLCSPAMMLPNACSAAAHQRIHKHRSPHVCPECGGIARPASFQTHLDEACLHFARRIGYRCSSCQVVFGGLNSIKSHIQTAHCEVFHKCPSCPMAFKSAPSAHAHISTQHPALGAPQAKMIYKCVMCDTVFTQKPLLYIHFDTHLAKQKVHVFKCPDCTKLYAQKGSMMEHIKTVHRGLSAKQEAQDSVSAPAVHTPQSSPLPKPKSSAKTQSSDGEDWGGEQEDEEEEEEDDDEEEEEDGEGKEDPDFIPGAPEGGGPSEWSCRQCEARFAERDDLTAHVKKEHGKVSAAPSGAPGAERTPQAAPF</sequence>
<feature type="compositionally biased region" description="Gly residues" evidence="5">
    <location>
        <begin position="441"/>
        <end position="462"/>
    </location>
</feature>
<feature type="compositionally biased region" description="Polar residues" evidence="5">
    <location>
        <begin position="774"/>
        <end position="789"/>
    </location>
</feature>
<protein>
    <recommendedName>
        <fullName evidence="1">26S proteasome non-ATPase regulatory subunit 4</fullName>
    </recommendedName>
    <alternativeName>
        <fullName evidence="3">26S proteasome regulatory subunit RPN10</fullName>
    </alternativeName>
</protein>
<feature type="compositionally biased region" description="Low complexity" evidence="5">
    <location>
        <begin position="863"/>
        <end position="874"/>
    </location>
</feature>
<evidence type="ECO:0000313" key="8">
    <source>
        <dbReference type="EMBL" id="KAG7469486.1"/>
    </source>
</evidence>
<dbReference type="FunFam" id="3.40.50.410:FF:000005">
    <property type="entry name" value="26S proteasome non-ATPase regulatory subunit 4"/>
    <property type="match status" value="1"/>
</dbReference>
<dbReference type="InterPro" id="IPR013087">
    <property type="entry name" value="Znf_C2H2_type"/>
</dbReference>
<dbReference type="SMART" id="SM00355">
    <property type="entry name" value="ZnF_C2H2"/>
    <property type="match status" value="10"/>
</dbReference>
<feature type="compositionally biased region" description="Basic and acidic residues" evidence="5">
    <location>
        <begin position="637"/>
        <end position="646"/>
    </location>
</feature>
<feature type="domain" description="C2H2-type" evidence="6">
    <location>
        <begin position="1485"/>
        <end position="1512"/>
    </location>
</feature>
<gene>
    <name evidence="8" type="ORF">MATL_G00129340</name>
</gene>
<evidence type="ECO:0000259" key="6">
    <source>
        <dbReference type="PROSITE" id="PS50157"/>
    </source>
</evidence>
<evidence type="ECO:0000259" key="7">
    <source>
        <dbReference type="PROSITE" id="PS50234"/>
    </source>
</evidence>
<dbReference type="InterPro" id="IPR036465">
    <property type="entry name" value="vWFA_dom_sf"/>
</dbReference>
<keyword evidence="9" id="KW-1185">Reference proteome</keyword>
<dbReference type="Pfam" id="PF25412">
    <property type="entry name" value="zf-C2H2_ZNF592"/>
    <property type="match status" value="1"/>
</dbReference>
<keyword evidence="4" id="KW-0863">Zinc-finger</keyword>
<feature type="region of interest" description="Disordered" evidence="5">
    <location>
        <begin position="430"/>
        <end position="488"/>
    </location>
</feature>
<feature type="domain" description="C2H2-type" evidence="6">
    <location>
        <begin position="1186"/>
        <end position="1204"/>
    </location>
</feature>
<dbReference type="GO" id="GO:0000502">
    <property type="term" value="C:proteasome complex"/>
    <property type="evidence" value="ECO:0007669"/>
    <property type="project" value="UniProtKB-ARBA"/>
</dbReference>
<feature type="region of interest" description="Disordered" evidence="5">
    <location>
        <begin position="1291"/>
        <end position="1312"/>
    </location>
</feature>
<feature type="compositionally biased region" description="Polar residues" evidence="5">
    <location>
        <begin position="801"/>
        <end position="813"/>
    </location>
</feature>
<dbReference type="GO" id="GO:0008270">
    <property type="term" value="F:zinc ion binding"/>
    <property type="evidence" value="ECO:0007669"/>
    <property type="project" value="UniProtKB-KW"/>
</dbReference>
<dbReference type="Pfam" id="PF13519">
    <property type="entry name" value="VWA_2"/>
    <property type="match status" value="1"/>
</dbReference>
<dbReference type="OrthoDB" id="7312725at2759"/>
<feature type="compositionally biased region" description="Polar residues" evidence="5">
    <location>
        <begin position="681"/>
        <end position="699"/>
    </location>
</feature>
<dbReference type="Gene3D" id="3.40.50.410">
    <property type="entry name" value="von Willebrand factor, type A domain"/>
    <property type="match status" value="1"/>
</dbReference>
<comment type="caution">
    <text evidence="8">The sequence shown here is derived from an EMBL/GenBank/DDBJ whole genome shotgun (WGS) entry which is preliminary data.</text>
</comment>
<evidence type="ECO:0000256" key="1">
    <source>
        <dbReference type="ARBA" id="ARBA00014934"/>
    </source>
</evidence>
<dbReference type="PROSITE" id="PS50234">
    <property type="entry name" value="VWFA"/>
    <property type="match status" value="1"/>
</dbReference>
<dbReference type="CDD" id="cd01452">
    <property type="entry name" value="VWA_26S_proteasome_subunit"/>
    <property type="match status" value="1"/>
</dbReference>
<dbReference type="SMART" id="SM00327">
    <property type="entry name" value="VWA"/>
    <property type="match status" value="1"/>
</dbReference>
<dbReference type="PROSITE" id="PS00028">
    <property type="entry name" value="ZINC_FINGER_C2H2_1"/>
    <property type="match status" value="4"/>
</dbReference>
<evidence type="ECO:0000256" key="3">
    <source>
        <dbReference type="ARBA" id="ARBA00044341"/>
    </source>
</evidence>
<organism evidence="8 9">
    <name type="scientific">Megalops atlanticus</name>
    <name type="common">Tarpon</name>
    <name type="synonym">Clupea gigantea</name>
    <dbReference type="NCBI Taxonomy" id="7932"/>
    <lineage>
        <taxon>Eukaryota</taxon>
        <taxon>Metazoa</taxon>
        <taxon>Chordata</taxon>
        <taxon>Craniata</taxon>
        <taxon>Vertebrata</taxon>
        <taxon>Euteleostomi</taxon>
        <taxon>Actinopterygii</taxon>
        <taxon>Neopterygii</taxon>
        <taxon>Teleostei</taxon>
        <taxon>Elopiformes</taxon>
        <taxon>Megalopidae</taxon>
        <taxon>Megalops</taxon>
    </lineage>
</organism>
<feature type="region of interest" description="Disordered" evidence="5">
    <location>
        <begin position="1542"/>
        <end position="1670"/>
    </location>
</feature>
<feature type="domain" description="VWFA" evidence="7">
    <location>
        <begin position="5"/>
        <end position="188"/>
    </location>
</feature>
<feature type="compositionally biased region" description="Basic and acidic residues" evidence="5">
    <location>
        <begin position="224"/>
        <end position="237"/>
    </location>
</feature>
<feature type="domain" description="C2H2-type" evidence="6">
    <location>
        <begin position="1516"/>
        <end position="1544"/>
    </location>
</feature>
<feature type="region of interest" description="Disordered" evidence="5">
    <location>
        <begin position="633"/>
        <end position="653"/>
    </location>
</feature>
<dbReference type="PROSITE" id="PS50157">
    <property type="entry name" value="ZINC_FINGER_C2H2_2"/>
    <property type="match status" value="4"/>
</dbReference>
<dbReference type="InterPro" id="IPR003903">
    <property type="entry name" value="UIM_dom"/>
</dbReference>
<feature type="compositionally biased region" description="Polar residues" evidence="5">
    <location>
        <begin position="895"/>
        <end position="906"/>
    </location>
</feature>
<keyword evidence="4" id="KW-0862">Zinc</keyword>
<dbReference type="PROSITE" id="PS50330">
    <property type="entry name" value="UIM"/>
    <property type="match status" value="2"/>
</dbReference>
<dbReference type="EMBL" id="JAFDVH010000010">
    <property type="protein sequence ID" value="KAG7469486.1"/>
    <property type="molecule type" value="Genomic_DNA"/>
</dbReference>
<dbReference type="InterPro" id="IPR036236">
    <property type="entry name" value="Znf_C2H2_sf"/>
</dbReference>
<dbReference type="InterPro" id="IPR057356">
    <property type="entry name" value="Znf-C2H2_ZNF592"/>
</dbReference>
<dbReference type="SUPFAM" id="SSF57667">
    <property type="entry name" value="beta-beta-alpha zinc fingers"/>
    <property type="match status" value="1"/>
</dbReference>
<dbReference type="Proteomes" id="UP001046870">
    <property type="component" value="Chromosome 10"/>
</dbReference>
<dbReference type="Gene3D" id="6.10.250.380">
    <property type="match status" value="1"/>
</dbReference>
<dbReference type="SMART" id="SM00726">
    <property type="entry name" value="UIM"/>
    <property type="match status" value="2"/>
</dbReference>
<dbReference type="FunFam" id="6.10.300.40:FF:000001">
    <property type="entry name" value="26S proteasome non-ATPase regulatory subunit 4"/>
    <property type="match status" value="1"/>
</dbReference>
<keyword evidence="4" id="KW-0479">Metal-binding</keyword>
<proteinExistence type="predicted"/>
<reference evidence="8" key="1">
    <citation type="submission" date="2021-01" db="EMBL/GenBank/DDBJ databases">
        <authorList>
            <person name="Zahm M."/>
            <person name="Roques C."/>
            <person name="Cabau C."/>
            <person name="Klopp C."/>
            <person name="Donnadieu C."/>
            <person name="Jouanno E."/>
            <person name="Lampietro C."/>
            <person name="Louis A."/>
            <person name="Herpin A."/>
            <person name="Echchiki A."/>
            <person name="Berthelot C."/>
            <person name="Parey E."/>
            <person name="Roest-Crollius H."/>
            <person name="Braasch I."/>
            <person name="Postlethwait J."/>
            <person name="Bobe J."/>
            <person name="Montfort J."/>
            <person name="Bouchez O."/>
            <person name="Begum T."/>
            <person name="Mejri S."/>
            <person name="Adams A."/>
            <person name="Chen W.-J."/>
            <person name="Guiguen Y."/>
        </authorList>
    </citation>
    <scope>NUCLEOTIDE SEQUENCE</scope>
    <source>
        <strain evidence="8">YG-15Mar2019-1</strain>
        <tissue evidence="8">Brain</tissue>
    </source>
</reference>
<feature type="compositionally biased region" description="Low complexity" evidence="5">
    <location>
        <begin position="985"/>
        <end position="1000"/>
    </location>
</feature>
<dbReference type="Pfam" id="PF00096">
    <property type="entry name" value="zf-C2H2"/>
    <property type="match status" value="1"/>
</dbReference>
<feature type="region of interest" description="Disordered" evidence="5">
    <location>
        <begin position="982"/>
        <end position="1024"/>
    </location>
</feature>
<feature type="region of interest" description="Disordered" evidence="5">
    <location>
        <begin position="224"/>
        <end position="256"/>
    </location>
</feature>
<evidence type="ECO:0000256" key="4">
    <source>
        <dbReference type="PROSITE-ProRule" id="PRU00042"/>
    </source>
</evidence>
<feature type="compositionally biased region" description="Polar residues" evidence="5">
    <location>
        <begin position="560"/>
        <end position="572"/>
    </location>
</feature>
<dbReference type="InterPro" id="IPR045914">
    <property type="entry name" value="Zn532-like"/>
</dbReference>
<dbReference type="PANTHER" id="PTHR47222">
    <property type="entry name" value="ZINC FINGER PROTEIN 532-RELATED"/>
    <property type="match status" value="1"/>
</dbReference>
<dbReference type="Pfam" id="PF02809">
    <property type="entry name" value="UIM"/>
    <property type="match status" value="2"/>
</dbReference>